<feature type="compositionally biased region" description="Basic and acidic residues" evidence="8">
    <location>
        <begin position="287"/>
        <end position="328"/>
    </location>
</feature>
<feature type="compositionally biased region" description="Basic residues" evidence="8">
    <location>
        <begin position="329"/>
        <end position="348"/>
    </location>
</feature>
<feature type="compositionally biased region" description="Basic and acidic residues" evidence="8">
    <location>
        <begin position="779"/>
        <end position="796"/>
    </location>
</feature>
<dbReference type="InParanoid" id="A0A1V9X6I4"/>
<feature type="region of interest" description="Disordered" evidence="8">
    <location>
        <begin position="1010"/>
        <end position="1044"/>
    </location>
</feature>
<dbReference type="SUPFAM" id="SSF54695">
    <property type="entry name" value="POZ domain"/>
    <property type="match status" value="1"/>
</dbReference>
<keyword evidence="3" id="KW-0227">DNA damage</keyword>
<evidence type="ECO:0000256" key="7">
    <source>
        <dbReference type="ARBA" id="ARBA00029496"/>
    </source>
</evidence>
<feature type="region of interest" description="Disordered" evidence="8">
    <location>
        <begin position="1110"/>
        <end position="1147"/>
    </location>
</feature>
<evidence type="ECO:0000256" key="4">
    <source>
        <dbReference type="ARBA" id="ARBA00023172"/>
    </source>
</evidence>
<feature type="compositionally biased region" description="Low complexity" evidence="8">
    <location>
        <begin position="684"/>
        <end position="696"/>
    </location>
</feature>
<sequence length="1147" mass="125957">MKQILQVKRRKIPGVPASAITSSKAHAVQQTLHPLFTVTLEQREAANRQRFRALLAQEDDPPGASSGGGGAGRPADGGQRSTEDGGEARRAPNGCASGSGNTDRQIPSVEEHRSSTSRDEQRRCPGAGASALRQNVSASPLTHTTPTLRERRNIAFVDQVPRLYNLAKGEDDNASYVVAGFEDYVVHQPTKEHHSGSQREKDKRSTSQTPSKESKGSNVKSSGSTREARSGSASQERESRRKERKEGRDTKSSPKVRDKDAPKDRNAKEKERGKEQEEANEASSAIHGERPVRDPAKASTYDKDTVGEQKETRTDRSHSASSREDKTSTRHHRHHHREHRSSRHRKDRSRASDSGTGSTHDKDKPCTVSVETVKTTERELIACPPNVPSASSTSPPFPKKPCMVVSPAGTEATAVTSTSTSDQRLPDNREVSALKEIVTNYQVPSMTGVLAEKSPSCTPTHSVVAPLPADLDRRVLDWVDNCVSQGTATSNPQRSTVMNSSTDAAKNASAKHTNDNGPLRDLQRSYLRLVDSEECSDLVIETEERPIRAHKAILFVRCPKLAQIVSADSSFWQLSWCCPEATVLFLRYLYAADLSFVPSVEGRVRKDLLTLCCQYQTDELAARLIRERSPSPLPFQLNVPQATQLREAVREPGATLLSASRSRKRCLTPKSLQERRARRESDPSSANNSDTGSSSGKKTRMSITCETVSVTAPTSESCHLIRQSPRLPQVFPCGQHNTPRMVTHISDEDDDALIDPNDKSTPAVRHVAATSRTNSVTGPEDRTSVVPDERGGRVRPAEVTAGSADQPIELGSSSDLFSDEDVVVGAIIRSQPPPPLSPIQPTPRRVVDEDDADREQLPSPPASLHLASTSCHNRTRRSASPAAPRAPASSVSSVMSSPSVSTRLLHRKSMSQPLPLLHNDDEDEENGEADDGGSNASIPTTPTSGLSRMSRMVESLDVTPLPRYSVMRTPEMHAHLNQYGIKATIGKRKAVEILKHIYNTTHPEVADARVGGQDAAQASSSTSDSSDEDLPLEETMVHDDDEEVSDSVEDKITRYIKNTPALHDKILQYEPLEVIEFKRELREHGIRVNDKTLINFLDFHCINISFGAQRKAARSPKKPRRRKTVRKPVTQQQRQEPNTQCQAMTQP</sequence>
<feature type="compositionally biased region" description="Low complexity" evidence="8">
    <location>
        <begin position="1013"/>
        <end position="1024"/>
    </location>
</feature>
<feature type="compositionally biased region" description="Acidic residues" evidence="8">
    <location>
        <begin position="920"/>
        <end position="931"/>
    </location>
</feature>
<name>A0A1V9X6I4_9ACAR</name>
<feature type="region of interest" description="Disordered" evidence="8">
    <location>
        <begin position="660"/>
        <end position="702"/>
    </location>
</feature>
<dbReference type="Proteomes" id="UP000192247">
    <property type="component" value="Unassembled WGS sequence"/>
</dbReference>
<feature type="compositionally biased region" description="Polar residues" evidence="8">
    <location>
        <begin position="132"/>
        <end position="147"/>
    </location>
</feature>
<dbReference type="OrthoDB" id="5576441at2759"/>
<feature type="region of interest" description="Disordered" evidence="8">
    <location>
        <begin position="53"/>
        <end position="147"/>
    </location>
</feature>
<feature type="compositionally biased region" description="Polar residues" evidence="8">
    <location>
        <begin position="936"/>
        <end position="947"/>
    </location>
</feature>
<keyword evidence="5" id="KW-0234">DNA repair</keyword>
<dbReference type="Gene3D" id="3.30.710.10">
    <property type="entry name" value="Potassium Channel Kv1.1, Chain A"/>
    <property type="match status" value="1"/>
</dbReference>
<dbReference type="PROSITE" id="PS50097">
    <property type="entry name" value="BTB"/>
    <property type="match status" value="1"/>
</dbReference>
<keyword evidence="6" id="KW-0539">Nucleus</keyword>
<feature type="compositionally biased region" description="Low complexity" evidence="8">
    <location>
        <begin position="878"/>
        <end position="901"/>
    </location>
</feature>
<dbReference type="InterPro" id="IPR000210">
    <property type="entry name" value="BTB/POZ_dom"/>
</dbReference>
<dbReference type="AlphaFoldDB" id="A0A1V9X6I4"/>
<protein>
    <recommendedName>
        <fullName evidence="7">Structure-specific endonuclease subunit SLX4</fullName>
    </recommendedName>
</protein>
<gene>
    <name evidence="10" type="ORF">BIW11_12407</name>
</gene>
<dbReference type="Pfam" id="PF00651">
    <property type="entry name" value="BTB"/>
    <property type="match status" value="1"/>
</dbReference>
<feature type="region of interest" description="Disordered" evidence="8">
    <location>
        <begin position="828"/>
        <end position="949"/>
    </location>
</feature>
<evidence type="ECO:0000313" key="11">
    <source>
        <dbReference type="Proteomes" id="UP000192247"/>
    </source>
</evidence>
<feature type="compositionally biased region" description="Polar residues" evidence="8">
    <location>
        <begin position="96"/>
        <end position="105"/>
    </location>
</feature>
<dbReference type="CDD" id="cd18186">
    <property type="entry name" value="BTB_POZ_ZBTB_KLHL-like"/>
    <property type="match status" value="1"/>
</dbReference>
<evidence type="ECO:0000256" key="5">
    <source>
        <dbReference type="ARBA" id="ARBA00023204"/>
    </source>
</evidence>
<feature type="compositionally biased region" description="Pro residues" evidence="8">
    <location>
        <begin position="831"/>
        <end position="841"/>
    </location>
</feature>
<proteinExistence type="inferred from homology"/>
<dbReference type="Pfam" id="PF09494">
    <property type="entry name" value="Slx4"/>
    <property type="match status" value="1"/>
</dbReference>
<feature type="region of interest" description="Disordered" evidence="8">
    <location>
        <begin position="189"/>
        <end position="368"/>
    </location>
</feature>
<dbReference type="EMBL" id="MNPL01021879">
    <property type="protein sequence ID" value="OQR69200.1"/>
    <property type="molecule type" value="Genomic_DNA"/>
</dbReference>
<evidence type="ECO:0000256" key="2">
    <source>
        <dbReference type="ARBA" id="ARBA00006661"/>
    </source>
</evidence>
<feature type="compositionally biased region" description="Basic and acidic residues" evidence="8">
    <location>
        <begin position="109"/>
        <end position="123"/>
    </location>
</feature>
<organism evidence="10 11">
    <name type="scientific">Tropilaelaps mercedesae</name>
    <dbReference type="NCBI Taxonomy" id="418985"/>
    <lineage>
        <taxon>Eukaryota</taxon>
        <taxon>Metazoa</taxon>
        <taxon>Ecdysozoa</taxon>
        <taxon>Arthropoda</taxon>
        <taxon>Chelicerata</taxon>
        <taxon>Arachnida</taxon>
        <taxon>Acari</taxon>
        <taxon>Parasitiformes</taxon>
        <taxon>Mesostigmata</taxon>
        <taxon>Gamasina</taxon>
        <taxon>Dermanyssoidea</taxon>
        <taxon>Laelapidae</taxon>
        <taxon>Tropilaelaps</taxon>
    </lineage>
</organism>
<dbReference type="GO" id="GO:0006260">
    <property type="term" value="P:DNA replication"/>
    <property type="evidence" value="ECO:0007669"/>
    <property type="project" value="InterPro"/>
</dbReference>
<comment type="caution">
    <text evidence="10">The sequence shown here is derived from an EMBL/GenBank/DDBJ whole genome shotgun (WGS) entry which is preliminary data.</text>
</comment>
<dbReference type="GO" id="GO:0033557">
    <property type="term" value="C:Slx1-Slx4 complex"/>
    <property type="evidence" value="ECO:0007669"/>
    <property type="project" value="InterPro"/>
</dbReference>
<comment type="subcellular location">
    <subcellularLocation>
        <location evidence="1">Nucleus</location>
    </subcellularLocation>
</comment>
<feature type="compositionally biased region" description="Polar residues" evidence="8">
    <location>
        <begin position="206"/>
        <end position="225"/>
    </location>
</feature>
<feature type="compositionally biased region" description="Polar residues" evidence="8">
    <location>
        <begin position="1131"/>
        <end position="1147"/>
    </location>
</feature>
<evidence type="ECO:0000256" key="8">
    <source>
        <dbReference type="SAM" id="MobiDB-lite"/>
    </source>
</evidence>
<feature type="compositionally biased region" description="Basic residues" evidence="8">
    <location>
        <begin position="1111"/>
        <end position="1126"/>
    </location>
</feature>
<evidence type="ECO:0000256" key="1">
    <source>
        <dbReference type="ARBA" id="ARBA00004123"/>
    </source>
</evidence>
<dbReference type="GO" id="GO:0006281">
    <property type="term" value="P:DNA repair"/>
    <property type="evidence" value="ECO:0007669"/>
    <property type="project" value="UniProtKB-KW"/>
</dbReference>
<feature type="compositionally biased region" description="Basic and acidic residues" evidence="8">
    <location>
        <begin position="235"/>
        <end position="277"/>
    </location>
</feature>
<dbReference type="InterPro" id="IPR011333">
    <property type="entry name" value="SKP1/BTB/POZ_sf"/>
</dbReference>
<dbReference type="CDD" id="cd22999">
    <property type="entry name" value="SAP_SLX4"/>
    <property type="match status" value="1"/>
</dbReference>
<feature type="compositionally biased region" description="Basic and acidic residues" evidence="8">
    <location>
        <begin position="672"/>
        <end position="682"/>
    </location>
</feature>
<feature type="domain" description="BTB" evidence="9">
    <location>
        <begin position="536"/>
        <end position="598"/>
    </location>
</feature>
<dbReference type="PANTHER" id="PTHR21541">
    <property type="entry name" value="BTB POZ DOMAIN CONTAINING 12"/>
    <property type="match status" value="1"/>
</dbReference>
<comment type="similarity">
    <text evidence="2">Belongs to the SLX4 family.</text>
</comment>
<dbReference type="GO" id="GO:0000712">
    <property type="term" value="P:resolution of meiotic recombination intermediates"/>
    <property type="evidence" value="ECO:0007669"/>
    <property type="project" value="TreeGrafter"/>
</dbReference>
<feature type="region of interest" description="Disordered" evidence="8">
    <location>
        <begin position="768"/>
        <end position="815"/>
    </location>
</feature>
<keyword evidence="11" id="KW-1185">Reference proteome</keyword>
<dbReference type="InterPro" id="IPR018574">
    <property type="entry name" value="Structure-sp_endonuc_su_Slx4"/>
</dbReference>
<feature type="compositionally biased region" description="Basic and acidic residues" evidence="8">
    <location>
        <begin position="189"/>
        <end position="205"/>
    </location>
</feature>
<feature type="compositionally biased region" description="Polar residues" evidence="8">
    <location>
        <begin position="487"/>
        <end position="504"/>
    </location>
</feature>
<dbReference type="STRING" id="418985.A0A1V9X6I4"/>
<dbReference type="PANTHER" id="PTHR21541:SF3">
    <property type="entry name" value="STRUCTURE-SPECIFIC ENDONUCLEASE SUBUNIT SLX4"/>
    <property type="match status" value="1"/>
</dbReference>
<evidence type="ECO:0000259" key="9">
    <source>
        <dbReference type="PROSITE" id="PS50097"/>
    </source>
</evidence>
<evidence type="ECO:0000313" key="10">
    <source>
        <dbReference type="EMBL" id="OQR69200.1"/>
    </source>
</evidence>
<evidence type="ECO:0000256" key="3">
    <source>
        <dbReference type="ARBA" id="ARBA00022763"/>
    </source>
</evidence>
<accession>A0A1V9X6I4</accession>
<reference evidence="10 11" key="1">
    <citation type="journal article" date="2017" name="Gigascience">
        <title>Draft genome of the honey bee ectoparasitic mite, Tropilaelaps mercedesae, is shaped by the parasitic life history.</title>
        <authorList>
            <person name="Dong X."/>
            <person name="Armstrong S.D."/>
            <person name="Xia D."/>
            <person name="Makepeace B.L."/>
            <person name="Darby A.C."/>
            <person name="Kadowaki T."/>
        </authorList>
    </citation>
    <scope>NUCLEOTIDE SEQUENCE [LARGE SCALE GENOMIC DNA]</scope>
    <source>
        <strain evidence="10">Wuxi-XJTLU</strain>
    </source>
</reference>
<evidence type="ECO:0000256" key="6">
    <source>
        <dbReference type="ARBA" id="ARBA00023242"/>
    </source>
</evidence>
<feature type="compositionally biased region" description="Basic and acidic residues" evidence="8">
    <location>
        <begin position="81"/>
        <end position="90"/>
    </location>
</feature>
<feature type="region of interest" description="Disordered" evidence="8">
    <location>
        <begin position="487"/>
        <end position="517"/>
    </location>
</feature>
<keyword evidence="4" id="KW-0233">DNA recombination</keyword>